<name>A0ABW5IIW5_9BACT</name>
<sequence>MEMTEQEFDKKFTDTLDALLTAMAESSEVDPDKFYSMACILENLRFFSPVLYGASRSKSKQ</sequence>
<dbReference type="EMBL" id="JBHULU010000009">
    <property type="protein sequence ID" value="MFD2513592.1"/>
    <property type="molecule type" value="Genomic_DNA"/>
</dbReference>
<evidence type="ECO:0000313" key="2">
    <source>
        <dbReference type="Proteomes" id="UP001597544"/>
    </source>
</evidence>
<protein>
    <submittedName>
        <fullName evidence="1">Uncharacterized protein</fullName>
    </submittedName>
</protein>
<proteinExistence type="predicted"/>
<accession>A0ABW5IIW5</accession>
<reference evidence="2" key="1">
    <citation type="journal article" date="2019" name="Int. J. Syst. Evol. Microbiol.">
        <title>The Global Catalogue of Microorganisms (GCM) 10K type strain sequencing project: providing services to taxonomists for standard genome sequencing and annotation.</title>
        <authorList>
            <consortium name="The Broad Institute Genomics Platform"/>
            <consortium name="The Broad Institute Genome Sequencing Center for Infectious Disease"/>
            <person name="Wu L."/>
            <person name="Ma J."/>
        </authorList>
    </citation>
    <scope>NUCLEOTIDE SEQUENCE [LARGE SCALE GENOMIC DNA]</scope>
    <source>
        <strain evidence="2">KCTC 42498</strain>
    </source>
</reference>
<keyword evidence="2" id="KW-1185">Reference proteome</keyword>
<dbReference type="Proteomes" id="UP001597544">
    <property type="component" value="Unassembled WGS sequence"/>
</dbReference>
<comment type="caution">
    <text evidence="1">The sequence shown here is derived from an EMBL/GenBank/DDBJ whole genome shotgun (WGS) entry which is preliminary data.</text>
</comment>
<evidence type="ECO:0000313" key="1">
    <source>
        <dbReference type="EMBL" id="MFD2513592.1"/>
    </source>
</evidence>
<gene>
    <name evidence="1" type="ORF">ACFSRY_06920</name>
</gene>
<organism evidence="1 2">
    <name type="scientific">Pontibacter locisalis</name>
    <dbReference type="NCBI Taxonomy" id="1719035"/>
    <lineage>
        <taxon>Bacteria</taxon>
        <taxon>Pseudomonadati</taxon>
        <taxon>Bacteroidota</taxon>
        <taxon>Cytophagia</taxon>
        <taxon>Cytophagales</taxon>
        <taxon>Hymenobacteraceae</taxon>
        <taxon>Pontibacter</taxon>
    </lineage>
</organism>
<dbReference type="RefSeq" id="WP_377504412.1">
    <property type="nucleotide sequence ID" value="NZ_JBHULU010000009.1"/>
</dbReference>